<name>A0A3E3I295_9FIRM</name>
<dbReference type="PROSITE" id="PS51186">
    <property type="entry name" value="GNAT"/>
    <property type="match status" value="1"/>
</dbReference>
<comment type="caution">
    <text evidence="4">The sequence shown here is derived from an EMBL/GenBank/DDBJ whole genome shotgun (WGS) entry which is preliminary data.</text>
</comment>
<dbReference type="InterPro" id="IPR000182">
    <property type="entry name" value="GNAT_dom"/>
</dbReference>
<accession>A0A3E3I295</accession>
<dbReference type="Proteomes" id="UP000260812">
    <property type="component" value="Unassembled WGS sequence"/>
</dbReference>
<dbReference type="AlphaFoldDB" id="A0A3E3I295"/>
<dbReference type="InterPro" id="IPR050832">
    <property type="entry name" value="Bact_Acetyltransf"/>
</dbReference>
<keyword evidence="2" id="KW-0012">Acyltransferase</keyword>
<dbReference type="PANTHER" id="PTHR43877">
    <property type="entry name" value="AMINOALKYLPHOSPHONATE N-ACETYLTRANSFERASE-RELATED-RELATED"/>
    <property type="match status" value="1"/>
</dbReference>
<dbReference type="GeneID" id="97988198"/>
<dbReference type="GO" id="GO:0016747">
    <property type="term" value="F:acyltransferase activity, transferring groups other than amino-acyl groups"/>
    <property type="evidence" value="ECO:0007669"/>
    <property type="project" value="InterPro"/>
</dbReference>
<reference evidence="4 5" key="1">
    <citation type="submission" date="2018-08" db="EMBL/GenBank/DDBJ databases">
        <title>A genome reference for cultivated species of the human gut microbiota.</title>
        <authorList>
            <person name="Zou Y."/>
            <person name="Xue W."/>
            <person name="Luo G."/>
        </authorList>
    </citation>
    <scope>NUCLEOTIDE SEQUENCE [LARGE SCALE GENOMIC DNA]</scope>
    <source>
        <strain evidence="4 5">TF05-5AC</strain>
    </source>
</reference>
<sequence>MKIRQETPADYAEVYELVKISFATSTNEGEWDYLNEVRKKAAFIPELSLVAENDDGRLVGQIVLYKTDITTPEGAVTQLLLSPISVHPDYFRRGIATAMMKEAFQIAQELGYTAVFLCGDPQFYHRFGFRGSYEFGIYHVADKSRCGEWCMALELKEGALSGITGTIDIE</sequence>
<evidence type="ECO:0000256" key="2">
    <source>
        <dbReference type="ARBA" id="ARBA00023315"/>
    </source>
</evidence>
<dbReference type="CDD" id="cd04301">
    <property type="entry name" value="NAT_SF"/>
    <property type="match status" value="1"/>
</dbReference>
<feature type="domain" description="N-acetyltransferase" evidence="3">
    <location>
        <begin position="1"/>
        <end position="156"/>
    </location>
</feature>
<keyword evidence="1 4" id="KW-0808">Transferase</keyword>
<evidence type="ECO:0000313" key="4">
    <source>
        <dbReference type="EMBL" id="RGE58785.1"/>
    </source>
</evidence>
<organism evidence="4 5">
    <name type="scientific">Eisenbergiella massiliensis</name>
    <dbReference type="NCBI Taxonomy" id="1720294"/>
    <lineage>
        <taxon>Bacteria</taxon>
        <taxon>Bacillati</taxon>
        <taxon>Bacillota</taxon>
        <taxon>Clostridia</taxon>
        <taxon>Lachnospirales</taxon>
        <taxon>Lachnospiraceae</taxon>
        <taxon>Eisenbergiella</taxon>
    </lineage>
</organism>
<evidence type="ECO:0000313" key="5">
    <source>
        <dbReference type="Proteomes" id="UP000260812"/>
    </source>
</evidence>
<gene>
    <name evidence="4" type="ORF">DXC51_15325</name>
</gene>
<dbReference type="SUPFAM" id="SSF55729">
    <property type="entry name" value="Acyl-CoA N-acyltransferases (Nat)"/>
    <property type="match status" value="1"/>
</dbReference>
<dbReference type="EMBL" id="QVLV01000010">
    <property type="protein sequence ID" value="RGE58785.1"/>
    <property type="molecule type" value="Genomic_DNA"/>
</dbReference>
<proteinExistence type="predicted"/>
<protein>
    <submittedName>
        <fullName evidence="4">N-acetyltransferase</fullName>
    </submittedName>
</protein>
<dbReference type="InterPro" id="IPR016181">
    <property type="entry name" value="Acyl_CoA_acyltransferase"/>
</dbReference>
<keyword evidence="5" id="KW-1185">Reference proteome</keyword>
<dbReference type="Gene3D" id="3.40.630.30">
    <property type="match status" value="1"/>
</dbReference>
<evidence type="ECO:0000259" key="3">
    <source>
        <dbReference type="PROSITE" id="PS51186"/>
    </source>
</evidence>
<evidence type="ECO:0000256" key="1">
    <source>
        <dbReference type="ARBA" id="ARBA00022679"/>
    </source>
</evidence>
<dbReference type="Pfam" id="PF13527">
    <property type="entry name" value="Acetyltransf_9"/>
    <property type="match status" value="1"/>
</dbReference>
<dbReference type="RefSeq" id="WP_102289961.1">
    <property type="nucleotide sequence ID" value="NZ_CANNOQ010000245.1"/>
</dbReference>
<dbReference type="PANTHER" id="PTHR43877:SF1">
    <property type="entry name" value="ACETYLTRANSFERASE"/>
    <property type="match status" value="1"/>
</dbReference>